<keyword evidence="7 9" id="KW-0924">Ammonia transport</keyword>
<dbReference type="EMBL" id="JACHJV010000001">
    <property type="protein sequence ID" value="MBB4926938.1"/>
    <property type="molecule type" value="Genomic_DNA"/>
</dbReference>
<feature type="transmembrane region" description="Helical" evidence="9">
    <location>
        <begin position="283"/>
        <end position="302"/>
    </location>
</feature>
<feature type="transmembrane region" description="Helical" evidence="9">
    <location>
        <begin position="356"/>
        <end position="377"/>
    </location>
</feature>
<organism evidence="11 12">
    <name type="scientific">Kitasatospora kifunensis</name>
    <name type="common">Streptomyces kifunensis</name>
    <dbReference type="NCBI Taxonomy" id="58351"/>
    <lineage>
        <taxon>Bacteria</taxon>
        <taxon>Bacillati</taxon>
        <taxon>Actinomycetota</taxon>
        <taxon>Actinomycetes</taxon>
        <taxon>Kitasatosporales</taxon>
        <taxon>Streptomycetaceae</taxon>
        <taxon>Kitasatospora</taxon>
    </lineage>
</organism>
<evidence type="ECO:0000256" key="6">
    <source>
        <dbReference type="ARBA" id="ARBA00023136"/>
    </source>
</evidence>
<dbReference type="RefSeq" id="WP_184940726.1">
    <property type="nucleotide sequence ID" value="NZ_JACHJV010000001.1"/>
</dbReference>
<proteinExistence type="inferred from homology"/>
<dbReference type="PROSITE" id="PS01219">
    <property type="entry name" value="AMMONIUM_TRANSP"/>
    <property type="match status" value="1"/>
</dbReference>
<dbReference type="PANTHER" id="PTHR43029">
    <property type="entry name" value="AMMONIUM TRANSPORTER MEP2"/>
    <property type="match status" value="1"/>
</dbReference>
<keyword evidence="3 9" id="KW-0813">Transport</keyword>
<gene>
    <name evidence="11" type="ORF">FHR34_005931</name>
</gene>
<dbReference type="GO" id="GO:0008519">
    <property type="term" value="F:ammonium channel activity"/>
    <property type="evidence" value="ECO:0007669"/>
    <property type="project" value="InterPro"/>
</dbReference>
<feature type="transmembrane region" description="Helical" evidence="9">
    <location>
        <begin position="314"/>
        <end position="336"/>
    </location>
</feature>
<dbReference type="PANTHER" id="PTHR43029:SF10">
    <property type="entry name" value="AMMONIUM TRANSPORTER MEP2"/>
    <property type="match status" value="1"/>
</dbReference>
<dbReference type="Pfam" id="PF00909">
    <property type="entry name" value="Ammonium_transp"/>
    <property type="match status" value="1"/>
</dbReference>
<keyword evidence="12" id="KW-1185">Reference proteome</keyword>
<feature type="domain" description="Ammonium transporter AmtB-like" evidence="10">
    <location>
        <begin position="8"/>
        <end position="391"/>
    </location>
</feature>
<evidence type="ECO:0000256" key="5">
    <source>
        <dbReference type="ARBA" id="ARBA00022989"/>
    </source>
</evidence>
<dbReference type="AlphaFoldDB" id="A0A7W7VYD6"/>
<feature type="transmembrane region" description="Helical" evidence="9">
    <location>
        <begin position="127"/>
        <end position="147"/>
    </location>
</feature>
<comment type="caution">
    <text evidence="11">The sequence shown here is derived from an EMBL/GenBank/DDBJ whole genome shotgun (WGS) entry which is preliminary data.</text>
</comment>
<evidence type="ECO:0000256" key="2">
    <source>
        <dbReference type="ARBA" id="ARBA00005887"/>
    </source>
</evidence>
<evidence type="ECO:0000313" key="12">
    <source>
        <dbReference type="Proteomes" id="UP000540506"/>
    </source>
</evidence>
<feature type="transmembrane region" description="Helical" evidence="9">
    <location>
        <begin position="43"/>
        <end position="63"/>
    </location>
</feature>
<evidence type="ECO:0000256" key="8">
    <source>
        <dbReference type="ARBA" id="ARBA00050025"/>
    </source>
</evidence>
<evidence type="ECO:0000256" key="4">
    <source>
        <dbReference type="ARBA" id="ARBA00022692"/>
    </source>
</evidence>
<feature type="transmembrane region" description="Helical" evidence="9">
    <location>
        <begin position="222"/>
        <end position="247"/>
    </location>
</feature>
<dbReference type="InterPro" id="IPR001905">
    <property type="entry name" value="Ammonium_transpt"/>
</dbReference>
<keyword evidence="6 9" id="KW-0472">Membrane</keyword>
<feature type="transmembrane region" description="Helical" evidence="9">
    <location>
        <begin position="12"/>
        <end position="31"/>
    </location>
</feature>
<dbReference type="InterPro" id="IPR018047">
    <property type="entry name" value="Ammonium_transpt_CS"/>
</dbReference>
<dbReference type="NCBIfam" id="TIGR00836">
    <property type="entry name" value="amt"/>
    <property type="match status" value="1"/>
</dbReference>
<reference evidence="11 12" key="1">
    <citation type="submission" date="2020-08" db="EMBL/GenBank/DDBJ databases">
        <title>Sequencing the genomes of 1000 actinobacteria strains.</title>
        <authorList>
            <person name="Klenk H.-P."/>
        </authorList>
    </citation>
    <scope>NUCLEOTIDE SEQUENCE [LARGE SCALE GENOMIC DNA]</scope>
    <source>
        <strain evidence="11 12">DSM 41654</strain>
    </source>
</reference>
<protein>
    <recommendedName>
        <fullName evidence="8 9">Ammonium transporter</fullName>
    </recommendedName>
</protein>
<comment type="subcellular location">
    <subcellularLocation>
        <location evidence="9">Cell membrane</location>
        <topology evidence="9">Multi-pass membrane protein</topology>
    </subcellularLocation>
    <subcellularLocation>
        <location evidence="1">Membrane</location>
        <topology evidence="1">Multi-pass membrane protein</topology>
    </subcellularLocation>
</comment>
<sequence length="459" mass="47786">MTNTGDSAWLMMAAAMVLLMAPGLAFFYGGMVRTGQVIAMLKMCFGCVVLVGIIWFTVGYSLAFGKDVGGHGLIGGFDHLFMTGVGLDSRTGDTPTVIFSVFHMSFAIVTVALISGSVAGRAKMKGWLVFVCTWTLLVYVPMAHWVFAPDGWVAKQVGAVDFSGGTVVELSSGAAGLALAVVAGRRADFERQPIRPHNLPLVVIGLALLWFGWFGFNTGSSLGVPGAAAMGFVNTQFAAGSAMAGWAVTSYWRTRQVGLLDMCMGAVTGMVAMTPAAGDVTPAWAAAIGFLAGLTCAFAISWKYRFGVDDTLDVVGIHGWGGLFGMVMVGLAATGVMTGKKGLCYGGGWDLLGRQLVAVLVLGLFSFGMTALIGKAVDLTVGLRQSSAAQEHEQVYQNDWDAQFKEIADALLGGGELGGAGSGGELGGADSGETPGADASALLDQVRRMLAADPQRLRE</sequence>
<accession>A0A7W7VYD6</accession>
<name>A0A7W7VYD6_KITKI</name>
<keyword evidence="5 9" id="KW-1133">Transmembrane helix</keyword>
<dbReference type="InterPro" id="IPR024041">
    <property type="entry name" value="NH4_transpt_AmtB-like_dom"/>
</dbReference>
<dbReference type="InterPro" id="IPR029020">
    <property type="entry name" value="Ammonium/urea_transptr"/>
</dbReference>
<evidence type="ECO:0000259" key="10">
    <source>
        <dbReference type="Pfam" id="PF00909"/>
    </source>
</evidence>
<evidence type="ECO:0000256" key="9">
    <source>
        <dbReference type="RuleBase" id="RU362002"/>
    </source>
</evidence>
<evidence type="ECO:0000256" key="7">
    <source>
        <dbReference type="ARBA" id="ARBA00023177"/>
    </source>
</evidence>
<feature type="transmembrane region" description="Helical" evidence="9">
    <location>
        <begin position="97"/>
        <end position="115"/>
    </location>
</feature>
<dbReference type="SUPFAM" id="SSF111352">
    <property type="entry name" value="Ammonium transporter"/>
    <property type="match status" value="1"/>
</dbReference>
<feature type="transmembrane region" description="Helical" evidence="9">
    <location>
        <begin position="167"/>
        <end position="187"/>
    </location>
</feature>
<evidence type="ECO:0000256" key="1">
    <source>
        <dbReference type="ARBA" id="ARBA00004141"/>
    </source>
</evidence>
<dbReference type="Gene3D" id="1.10.3430.10">
    <property type="entry name" value="Ammonium transporter AmtB like domains"/>
    <property type="match status" value="1"/>
</dbReference>
<evidence type="ECO:0000313" key="11">
    <source>
        <dbReference type="EMBL" id="MBB4926938.1"/>
    </source>
</evidence>
<evidence type="ECO:0000256" key="3">
    <source>
        <dbReference type="ARBA" id="ARBA00022448"/>
    </source>
</evidence>
<keyword evidence="4 9" id="KW-0812">Transmembrane</keyword>
<dbReference type="Proteomes" id="UP000540506">
    <property type="component" value="Unassembled WGS sequence"/>
</dbReference>
<feature type="transmembrane region" description="Helical" evidence="9">
    <location>
        <begin position="199"/>
        <end position="216"/>
    </location>
</feature>
<dbReference type="GO" id="GO:0005886">
    <property type="term" value="C:plasma membrane"/>
    <property type="evidence" value="ECO:0007669"/>
    <property type="project" value="UniProtKB-SubCell"/>
</dbReference>
<comment type="similarity">
    <text evidence="2 9">Belongs to the ammonia transporter channel (TC 1.A.11.2) family.</text>
</comment>
<feature type="transmembrane region" description="Helical" evidence="9">
    <location>
        <begin position="259"/>
        <end position="277"/>
    </location>
</feature>